<accession>A0ABT1LEB3</accession>
<gene>
    <name evidence="1" type="ORF">NK718_14820</name>
</gene>
<keyword evidence="2" id="KW-1185">Reference proteome</keyword>
<dbReference type="SUPFAM" id="SSF54593">
    <property type="entry name" value="Glyoxalase/Bleomycin resistance protein/Dihydroxybiphenyl dioxygenase"/>
    <property type="match status" value="1"/>
</dbReference>
<evidence type="ECO:0008006" key="3">
    <source>
        <dbReference type="Google" id="ProtNLM"/>
    </source>
</evidence>
<evidence type="ECO:0000313" key="2">
    <source>
        <dbReference type="Proteomes" id="UP001205890"/>
    </source>
</evidence>
<reference evidence="1 2" key="1">
    <citation type="submission" date="2022-07" db="EMBL/GenBank/DDBJ databases">
        <authorList>
            <person name="Li W.-J."/>
            <person name="Deng Q.-Q."/>
        </authorList>
    </citation>
    <scope>NUCLEOTIDE SEQUENCE [LARGE SCALE GENOMIC DNA]</scope>
    <source>
        <strain evidence="1 2">SYSU M60028</strain>
    </source>
</reference>
<proteinExistence type="predicted"/>
<evidence type="ECO:0000313" key="1">
    <source>
        <dbReference type="EMBL" id="MCP8939799.1"/>
    </source>
</evidence>
<dbReference type="RefSeq" id="WP_254743755.1">
    <property type="nucleotide sequence ID" value="NZ_JANCLU010000014.1"/>
</dbReference>
<sequence>MKLRTGEPWMPADAYGRSLTGLSVNLLVRDMARALQFAREVLDATLVYGDADFAVLRRGAAEWMLHADHTYRDHPLHGSLAAGDARGVGAELRLHGRDPDAAEAAARALGFVVMAGSMDKPHGLRECHIVDDEGYVWVPDTPSR</sequence>
<dbReference type="Proteomes" id="UP001205890">
    <property type="component" value="Unassembled WGS sequence"/>
</dbReference>
<comment type="caution">
    <text evidence="1">The sequence shown here is derived from an EMBL/GenBank/DDBJ whole genome shotgun (WGS) entry which is preliminary data.</text>
</comment>
<protein>
    <recommendedName>
        <fullName evidence="3">VOC domain-containing protein</fullName>
    </recommendedName>
</protein>
<dbReference type="InterPro" id="IPR029068">
    <property type="entry name" value="Glyas_Bleomycin-R_OHBP_Dase"/>
</dbReference>
<dbReference type="Gene3D" id="3.10.180.10">
    <property type="entry name" value="2,3-Dihydroxybiphenyl 1,2-Dioxygenase, domain 1"/>
    <property type="match status" value="1"/>
</dbReference>
<dbReference type="EMBL" id="JANCLU010000014">
    <property type="protein sequence ID" value="MCP8939799.1"/>
    <property type="molecule type" value="Genomic_DNA"/>
</dbReference>
<organism evidence="1 2">
    <name type="scientific">Alsobacter ponti</name>
    <dbReference type="NCBI Taxonomy" id="2962936"/>
    <lineage>
        <taxon>Bacteria</taxon>
        <taxon>Pseudomonadati</taxon>
        <taxon>Pseudomonadota</taxon>
        <taxon>Alphaproteobacteria</taxon>
        <taxon>Hyphomicrobiales</taxon>
        <taxon>Alsobacteraceae</taxon>
        <taxon>Alsobacter</taxon>
    </lineage>
</organism>
<name>A0ABT1LEB3_9HYPH</name>